<proteinExistence type="predicted"/>
<evidence type="ECO:0000313" key="1">
    <source>
        <dbReference type="EnsemblMetazoa" id="GPAI035579-PA"/>
    </source>
</evidence>
<sequence>MLAELLATLTETAPTRLAILDKAITSTAGQPSIDPVKHPTVNVSTSALATEPGGIAKIDPFFEPYEDAIVAISPISVAFNFSLQIAAIQAHAVRVNWNLSAICITVTVQFLDGLNIVLICAPGNTSQLREP</sequence>
<protein>
    <submittedName>
        <fullName evidence="1">Uncharacterized protein</fullName>
    </submittedName>
</protein>
<evidence type="ECO:0000313" key="2">
    <source>
        <dbReference type="Proteomes" id="UP000092445"/>
    </source>
</evidence>
<dbReference type="Proteomes" id="UP000092445">
    <property type="component" value="Unassembled WGS sequence"/>
</dbReference>
<name>A0A1B0A640_GLOPL</name>
<organism evidence="1 2">
    <name type="scientific">Glossina pallidipes</name>
    <name type="common">Tsetse fly</name>
    <dbReference type="NCBI Taxonomy" id="7398"/>
    <lineage>
        <taxon>Eukaryota</taxon>
        <taxon>Metazoa</taxon>
        <taxon>Ecdysozoa</taxon>
        <taxon>Arthropoda</taxon>
        <taxon>Hexapoda</taxon>
        <taxon>Insecta</taxon>
        <taxon>Pterygota</taxon>
        <taxon>Neoptera</taxon>
        <taxon>Endopterygota</taxon>
        <taxon>Diptera</taxon>
        <taxon>Brachycera</taxon>
        <taxon>Muscomorpha</taxon>
        <taxon>Hippoboscoidea</taxon>
        <taxon>Glossinidae</taxon>
        <taxon>Glossina</taxon>
    </lineage>
</organism>
<dbReference type="VEuPathDB" id="VectorBase:GPAI035579"/>
<keyword evidence="2" id="KW-1185">Reference proteome</keyword>
<reference evidence="1" key="2">
    <citation type="submission" date="2020-05" db="UniProtKB">
        <authorList>
            <consortium name="EnsemblMetazoa"/>
        </authorList>
    </citation>
    <scope>IDENTIFICATION</scope>
    <source>
        <strain evidence="1">IAEA</strain>
    </source>
</reference>
<dbReference type="EnsemblMetazoa" id="GPAI035579-RA">
    <property type="protein sequence ID" value="GPAI035579-PA"/>
    <property type="gene ID" value="GPAI035579"/>
</dbReference>
<dbReference type="AlphaFoldDB" id="A0A1B0A640"/>
<reference evidence="2" key="1">
    <citation type="submission" date="2014-03" db="EMBL/GenBank/DDBJ databases">
        <authorList>
            <person name="Aksoy S."/>
            <person name="Warren W."/>
            <person name="Wilson R.K."/>
        </authorList>
    </citation>
    <scope>NUCLEOTIDE SEQUENCE [LARGE SCALE GENOMIC DNA]</scope>
    <source>
        <strain evidence="2">IAEA</strain>
    </source>
</reference>
<accession>A0A1B0A640</accession>